<sequence length="301" mass="31495">MAFGEERERIGSEVGGGAGHDPTIEVGLGAGAILVAMSSRSNGASARPDTDPAGTLVLFGGRSEIGVATAARLVHGRTVVLAARRPDDLADETARLLDAGAVAVHAVAFDANDTDSHPALVESLAQRYGPIGIAIVAFGILGDQTRAETDVAHALQIAHTDYYAHISVLTPLASVLRAQRSGTIIVFSSVAGIRVRRANYVYGSTKAGLDGFASGLADALRGTGARLLLARPGFVVGAMTRDLMESGVKPAPLSRNPEQVADAVARAFHKGRGEVWIPGALRPVFFGMRLLPRAVWRRLPR</sequence>
<evidence type="ECO:0000256" key="1">
    <source>
        <dbReference type="ARBA" id="ARBA00006484"/>
    </source>
</evidence>
<comment type="caution">
    <text evidence="4">The sequence shown here is derived from an EMBL/GenBank/DDBJ whole genome shotgun (WGS) entry which is preliminary data.</text>
</comment>
<keyword evidence="5" id="KW-1185">Reference proteome</keyword>
<feature type="region of interest" description="Disordered" evidence="3">
    <location>
        <begin position="1"/>
        <end position="22"/>
    </location>
</feature>
<dbReference type="InterPro" id="IPR036291">
    <property type="entry name" value="NAD(P)-bd_dom_sf"/>
</dbReference>
<name>A0ABQ0H8Y4_9ACTN</name>
<protein>
    <submittedName>
        <fullName evidence="4">Oxidoreductase</fullName>
    </submittedName>
</protein>
<dbReference type="CDD" id="cd05233">
    <property type="entry name" value="SDR_c"/>
    <property type="match status" value="1"/>
</dbReference>
<accession>A0ABQ0H8Y4</accession>
<gene>
    <name evidence="4" type="ORF">GOTRE_014_00250</name>
</gene>
<dbReference type="InterPro" id="IPR020904">
    <property type="entry name" value="Sc_DH/Rdtase_CS"/>
</dbReference>
<dbReference type="PROSITE" id="PS00061">
    <property type="entry name" value="ADH_SHORT"/>
    <property type="match status" value="1"/>
</dbReference>
<organism evidence="4 5">
    <name type="scientific">Gordonia terrae NBRC 100016</name>
    <dbReference type="NCBI Taxonomy" id="1089454"/>
    <lineage>
        <taxon>Bacteria</taxon>
        <taxon>Bacillati</taxon>
        <taxon>Actinomycetota</taxon>
        <taxon>Actinomycetes</taxon>
        <taxon>Mycobacteriales</taxon>
        <taxon>Gordoniaceae</taxon>
        <taxon>Gordonia</taxon>
    </lineage>
</organism>
<evidence type="ECO:0000313" key="4">
    <source>
        <dbReference type="EMBL" id="GAB42330.1"/>
    </source>
</evidence>
<dbReference type="PANTHER" id="PTHR43669:SF6">
    <property type="entry name" value="DECAPRENYLPHOSPHORYL-2-KETO-BETA-D-ERYTHRO-PENTOSE REDUCTASE"/>
    <property type="match status" value="1"/>
</dbReference>
<keyword evidence="2" id="KW-0560">Oxidoreductase</keyword>
<evidence type="ECO:0000313" key="5">
    <source>
        <dbReference type="Proteomes" id="UP000004881"/>
    </source>
</evidence>
<dbReference type="InterPro" id="IPR002347">
    <property type="entry name" value="SDR_fam"/>
</dbReference>
<reference evidence="4 5" key="1">
    <citation type="submission" date="2012-02" db="EMBL/GenBank/DDBJ databases">
        <title>Whole genome shotgun sequence of Gordonia terrae NBRC 100016.</title>
        <authorList>
            <person name="Takarada H."/>
            <person name="Hosoyama A."/>
            <person name="Tsuchikane K."/>
            <person name="Katsumata H."/>
            <person name="Yamazaki S."/>
            <person name="Fujita N."/>
        </authorList>
    </citation>
    <scope>NUCLEOTIDE SEQUENCE [LARGE SCALE GENOMIC DNA]</scope>
    <source>
        <strain evidence="4 5">NBRC 100016</strain>
    </source>
</reference>
<dbReference type="Pfam" id="PF00106">
    <property type="entry name" value="adh_short"/>
    <property type="match status" value="1"/>
</dbReference>
<dbReference type="Proteomes" id="UP000004881">
    <property type="component" value="Unassembled WGS sequence"/>
</dbReference>
<dbReference type="PRINTS" id="PR00081">
    <property type="entry name" value="GDHRDH"/>
</dbReference>
<comment type="similarity">
    <text evidence="1">Belongs to the short-chain dehydrogenases/reductases (SDR) family.</text>
</comment>
<dbReference type="SUPFAM" id="SSF51735">
    <property type="entry name" value="NAD(P)-binding Rossmann-fold domains"/>
    <property type="match status" value="1"/>
</dbReference>
<dbReference type="PANTHER" id="PTHR43669">
    <property type="entry name" value="5-KETO-D-GLUCONATE 5-REDUCTASE"/>
    <property type="match status" value="1"/>
</dbReference>
<proteinExistence type="inferred from homology"/>
<evidence type="ECO:0000256" key="2">
    <source>
        <dbReference type="ARBA" id="ARBA00023002"/>
    </source>
</evidence>
<evidence type="ECO:0000256" key="3">
    <source>
        <dbReference type="SAM" id="MobiDB-lite"/>
    </source>
</evidence>
<dbReference type="EMBL" id="BAFD01000014">
    <property type="protein sequence ID" value="GAB42330.1"/>
    <property type="molecule type" value="Genomic_DNA"/>
</dbReference>
<feature type="compositionally biased region" description="Basic and acidic residues" evidence="3">
    <location>
        <begin position="1"/>
        <end position="11"/>
    </location>
</feature>
<dbReference type="Gene3D" id="3.40.50.720">
    <property type="entry name" value="NAD(P)-binding Rossmann-like Domain"/>
    <property type="match status" value="1"/>
</dbReference>